<name>A0ABU2BXD3_9ACTN</name>
<gene>
    <name evidence="1" type="ORF">J2S63_002614</name>
</gene>
<comment type="caution">
    <text evidence="1">The sequence shown here is derived from an EMBL/GenBank/DDBJ whole genome shotgun (WGS) entry which is preliminary data.</text>
</comment>
<sequence>MELTQYKRYRTAVQSNASPATTEQITRVEEKVRSMLMSTGFFEDVEVEHTDDVDELVIAMCKFPSQMSHVQIAQRLEQAWEDRVRFDFWEVHATLAEDDQVEFQGATRSGSAGEYVTVHIVAQKAPVPAQRVGSSW</sequence>
<keyword evidence="2" id="KW-1185">Reference proteome</keyword>
<accession>A0ABU2BXD3</accession>
<dbReference type="Proteomes" id="UP001183648">
    <property type="component" value="Unassembled WGS sequence"/>
</dbReference>
<dbReference type="EMBL" id="JAVDYG010000001">
    <property type="protein sequence ID" value="MDR7363061.1"/>
    <property type="molecule type" value="Genomic_DNA"/>
</dbReference>
<evidence type="ECO:0000313" key="1">
    <source>
        <dbReference type="EMBL" id="MDR7363061.1"/>
    </source>
</evidence>
<organism evidence="1 2">
    <name type="scientific">Nocardioides marmoribigeumensis</name>
    <dbReference type="NCBI Taxonomy" id="433649"/>
    <lineage>
        <taxon>Bacteria</taxon>
        <taxon>Bacillati</taxon>
        <taxon>Actinomycetota</taxon>
        <taxon>Actinomycetes</taxon>
        <taxon>Propionibacteriales</taxon>
        <taxon>Nocardioidaceae</taxon>
        <taxon>Nocardioides</taxon>
    </lineage>
</organism>
<proteinExistence type="predicted"/>
<reference evidence="1 2" key="1">
    <citation type="submission" date="2023-07" db="EMBL/GenBank/DDBJ databases">
        <title>Sequencing the genomes of 1000 actinobacteria strains.</title>
        <authorList>
            <person name="Klenk H.-P."/>
        </authorList>
    </citation>
    <scope>NUCLEOTIDE SEQUENCE [LARGE SCALE GENOMIC DNA]</scope>
    <source>
        <strain evidence="1 2">DSM 19426</strain>
    </source>
</reference>
<dbReference type="RefSeq" id="WP_310302969.1">
    <property type="nucleotide sequence ID" value="NZ_BAAAPS010000010.1"/>
</dbReference>
<evidence type="ECO:0000313" key="2">
    <source>
        <dbReference type="Proteomes" id="UP001183648"/>
    </source>
</evidence>
<protein>
    <submittedName>
        <fullName evidence="1">Uncharacterized protein</fullName>
    </submittedName>
</protein>